<organism evidence="2 3">
    <name type="scientific">Flavobacterium muglaense</name>
    <dbReference type="NCBI Taxonomy" id="2764716"/>
    <lineage>
        <taxon>Bacteria</taxon>
        <taxon>Pseudomonadati</taxon>
        <taxon>Bacteroidota</taxon>
        <taxon>Flavobacteriia</taxon>
        <taxon>Flavobacteriales</taxon>
        <taxon>Flavobacteriaceae</taxon>
        <taxon>Flavobacterium</taxon>
    </lineage>
</organism>
<dbReference type="RefSeq" id="WP_187018122.1">
    <property type="nucleotide sequence ID" value="NZ_JACRUK010000016.1"/>
</dbReference>
<dbReference type="EMBL" id="JACRUL010000016">
    <property type="protein sequence ID" value="MBC5844453.1"/>
    <property type="molecule type" value="Genomic_DNA"/>
</dbReference>
<name>A0A923SJN7_9FLAO</name>
<evidence type="ECO:0000313" key="3">
    <source>
        <dbReference type="Proteomes" id="UP000641454"/>
    </source>
</evidence>
<feature type="chain" id="PRO_5037410470" evidence="1">
    <location>
        <begin position="21"/>
        <end position="110"/>
    </location>
</feature>
<dbReference type="Proteomes" id="UP000641454">
    <property type="component" value="Unassembled WGS sequence"/>
</dbReference>
<proteinExistence type="predicted"/>
<evidence type="ECO:0000313" key="2">
    <source>
        <dbReference type="EMBL" id="MBC5844453.1"/>
    </source>
</evidence>
<accession>A0A923SJN7</accession>
<keyword evidence="3" id="KW-1185">Reference proteome</keyword>
<sequence>MKKLFLSAALVVAFSLTSFAGENLDSKREGVKISCNSEEFQQLTSSIATNFKNGSSVTSIFFKNDFKECHVTIKGTINGKPINVDITFTSDSGSCIKDTVKILEEVAASR</sequence>
<evidence type="ECO:0000256" key="1">
    <source>
        <dbReference type="SAM" id="SignalP"/>
    </source>
</evidence>
<feature type="signal peptide" evidence="1">
    <location>
        <begin position="1"/>
        <end position="20"/>
    </location>
</feature>
<gene>
    <name evidence="2" type="ORF">H8R25_08400</name>
</gene>
<protein>
    <submittedName>
        <fullName evidence="2">Uncharacterized protein</fullName>
    </submittedName>
</protein>
<reference evidence="2 3" key="1">
    <citation type="submission" date="2020-08" db="EMBL/GenBank/DDBJ databases">
        <title>Description of novel Flavobacterium F-392 isolate.</title>
        <authorList>
            <person name="Saticioglu I.B."/>
            <person name="Duman M."/>
            <person name="Altun S."/>
        </authorList>
    </citation>
    <scope>NUCLEOTIDE SEQUENCE [LARGE SCALE GENOMIC DNA]</scope>
    <source>
        <strain evidence="2 3">F-392</strain>
    </source>
</reference>
<keyword evidence="1" id="KW-0732">Signal</keyword>
<dbReference type="AlphaFoldDB" id="A0A923SJN7"/>
<comment type="caution">
    <text evidence="2">The sequence shown here is derived from an EMBL/GenBank/DDBJ whole genome shotgun (WGS) entry which is preliminary data.</text>
</comment>